<evidence type="ECO:0000313" key="3">
    <source>
        <dbReference type="Proteomes" id="UP000221222"/>
    </source>
</evidence>
<evidence type="ECO:0000313" key="4">
    <source>
        <dbReference type="Proteomes" id="UP000262712"/>
    </source>
</evidence>
<reference evidence="1 4" key="2">
    <citation type="submission" date="2018-08" db="EMBL/GenBank/DDBJ databases">
        <title>Complete genome of the Arcobacter molluscorum type strain LMG 25693.</title>
        <authorList>
            <person name="Miller W.G."/>
            <person name="Yee E."/>
            <person name="Bono J.L."/>
        </authorList>
    </citation>
    <scope>NUCLEOTIDE SEQUENCE [LARGE SCALE GENOMIC DNA]</scope>
    <source>
        <strain evidence="1 4">CECT 7696</strain>
    </source>
</reference>
<dbReference type="AlphaFoldDB" id="A0A2G1DGV1"/>
<reference evidence="2 3" key="1">
    <citation type="submission" date="2017-09" db="EMBL/GenBank/DDBJ databases">
        <title>Arcobacter canalis sp. nov., a new species isolated from a water canal contaminated with urban sewage.</title>
        <authorList>
            <person name="Perez-Cataluna A."/>
            <person name="Salas-Masso N."/>
            <person name="Figueras M.J."/>
        </authorList>
    </citation>
    <scope>NUCLEOTIDE SEQUENCE [LARGE SCALE GENOMIC DNA]</scope>
    <source>
        <strain evidence="2 3">F98-3</strain>
    </source>
</reference>
<dbReference type="EMBL" id="NXFY01000013">
    <property type="protein sequence ID" value="PHO17711.1"/>
    <property type="molecule type" value="Genomic_DNA"/>
</dbReference>
<gene>
    <name evidence="1" type="ORF">AMOL_1329</name>
    <name evidence="2" type="ORF">CPU12_08940</name>
</gene>
<accession>A0A2G1DGV1</accession>
<organism evidence="2 3">
    <name type="scientific">Malaciobacter molluscorum LMG 25693</name>
    <dbReference type="NCBI Taxonomy" id="870501"/>
    <lineage>
        <taxon>Bacteria</taxon>
        <taxon>Pseudomonadati</taxon>
        <taxon>Campylobacterota</taxon>
        <taxon>Epsilonproteobacteria</taxon>
        <taxon>Campylobacterales</taxon>
        <taxon>Arcobacteraceae</taxon>
        <taxon>Malaciobacter</taxon>
    </lineage>
</organism>
<dbReference type="Proteomes" id="UP000262712">
    <property type="component" value="Chromosome"/>
</dbReference>
<dbReference type="RefSeq" id="WP_099342769.1">
    <property type="nucleotide sequence ID" value="NZ_CP032098.1"/>
</dbReference>
<dbReference type="Proteomes" id="UP000221222">
    <property type="component" value="Unassembled WGS sequence"/>
</dbReference>
<proteinExistence type="predicted"/>
<evidence type="ECO:0000313" key="1">
    <source>
        <dbReference type="EMBL" id="AXX92304.1"/>
    </source>
</evidence>
<name>A0A2G1DGV1_9BACT</name>
<evidence type="ECO:0000313" key="2">
    <source>
        <dbReference type="EMBL" id="PHO17711.1"/>
    </source>
</evidence>
<protein>
    <submittedName>
        <fullName evidence="2">Uncharacterized protein</fullName>
    </submittedName>
</protein>
<dbReference type="KEGG" id="amol:AMOL_1329"/>
<dbReference type="EMBL" id="CP032098">
    <property type="protein sequence ID" value="AXX92304.1"/>
    <property type="molecule type" value="Genomic_DNA"/>
</dbReference>
<keyword evidence="3" id="KW-1185">Reference proteome</keyword>
<sequence length="213" mass="25174">MKIESNHNNSKNLLTIENNKEVNKSFKNTLFDEYENIDSDFSYEKIVNTDLSNISSIYKNGEDIKRAKSLKIATMFSDNEILSKALYEKVFEKSLSNQHEYLFNIIQDKIVFLSSDSTTIEDLLQKSVKQRIKLDNTSKDLEQISPKYMNTILTYMNSISFINSMSNSYKSLSSIYDKDDKYSILYNNHYLEYQFLIARFKEYDRQIEKLRQL</sequence>